<comment type="caution">
    <text evidence="12">The sequence shown here is derived from an EMBL/GenBank/DDBJ whole genome shotgun (WGS) entry which is preliminary data.</text>
</comment>
<dbReference type="SUPFAM" id="SSF54523">
    <property type="entry name" value="Pili subunits"/>
    <property type="match status" value="1"/>
</dbReference>
<evidence type="ECO:0000256" key="7">
    <source>
        <dbReference type="ARBA" id="ARBA00022989"/>
    </source>
</evidence>
<dbReference type="EMBL" id="QYUO01000001">
    <property type="protein sequence ID" value="RJG00066.1"/>
    <property type="molecule type" value="Genomic_DNA"/>
</dbReference>
<keyword evidence="13" id="KW-1185">Reference proteome</keyword>
<keyword evidence="4" id="KW-0488">Methylation</keyword>
<evidence type="ECO:0000256" key="9">
    <source>
        <dbReference type="ARBA" id="ARBA00025772"/>
    </source>
</evidence>
<gene>
    <name evidence="12" type="ORF">D3871_10205</name>
</gene>
<sequence>MIMVLIGILAVVALPRLSNTDDFKATAFRDEAVAALRYAQKSAVSHRRLVCADVAADSITLRIASTNPATSCTATTLNAPDGQAAYARSSGNLISFGTGQIYFQPSGLVTSNSGVTTDYTIGITGLAAITVVGATGYVN</sequence>
<dbReference type="GO" id="GO:0015628">
    <property type="term" value="P:protein secretion by the type II secretion system"/>
    <property type="evidence" value="ECO:0007669"/>
    <property type="project" value="InterPro"/>
</dbReference>
<keyword evidence="7" id="KW-1133">Transmembrane helix</keyword>
<evidence type="ECO:0000256" key="10">
    <source>
        <dbReference type="ARBA" id="ARBA00030775"/>
    </source>
</evidence>
<keyword evidence="5" id="KW-0997">Cell inner membrane</keyword>
<reference evidence="13" key="1">
    <citation type="submission" date="2018-09" db="EMBL/GenBank/DDBJ databases">
        <authorList>
            <person name="Zhu H."/>
        </authorList>
    </citation>
    <scope>NUCLEOTIDE SEQUENCE [LARGE SCALE GENOMIC DNA]</scope>
    <source>
        <strain evidence="13">K1R23-30</strain>
    </source>
</reference>
<dbReference type="Pfam" id="PF12019">
    <property type="entry name" value="GspH"/>
    <property type="match status" value="1"/>
</dbReference>
<keyword evidence="8" id="KW-0472">Membrane</keyword>
<dbReference type="AlphaFoldDB" id="A0A3A3GCV8"/>
<evidence type="ECO:0000256" key="6">
    <source>
        <dbReference type="ARBA" id="ARBA00022692"/>
    </source>
</evidence>
<accession>A0A3A3GCV8</accession>
<dbReference type="OrthoDB" id="5786415at2"/>
<name>A0A3A3GCV8_9BURK</name>
<evidence type="ECO:0000256" key="2">
    <source>
        <dbReference type="ARBA" id="ARBA00021549"/>
    </source>
</evidence>
<proteinExistence type="inferred from homology"/>
<evidence type="ECO:0000256" key="8">
    <source>
        <dbReference type="ARBA" id="ARBA00023136"/>
    </source>
</evidence>
<dbReference type="GO" id="GO:0015627">
    <property type="term" value="C:type II protein secretion system complex"/>
    <property type="evidence" value="ECO:0007669"/>
    <property type="project" value="InterPro"/>
</dbReference>
<evidence type="ECO:0000259" key="11">
    <source>
        <dbReference type="Pfam" id="PF12019"/>
    </source>
</evidence>
<evidence type="ECO:0000256" key="1">
    <source>
        <dbReference type="ARBA" id="ARBA00004377"/>
    </source>
</evidence>
<protein>
    <recommendedName>
        <fullName evidence="2">Type II secretion system protein H</fullName>
    </recommendedName>
    <alternativeName>
        <fullName evidence="10">General secretion pathway protein H</fullName>
    </alternativeName>
</protein>
<comment type="similarity">
    <text evidence="9">Belongs to the GSP H family.</text>
</comment>
<dbReference type="InterPro" id="IPR022346">
    <property type="entry name" value="T2SS_GspH"/>
</dbReference>
<dbReference type="GO" id="GO:0005886">
    <property type="term" value="C:plasma membrane"/>
    <property type="evidence" value="ECO:0007669"/>
    <property type="project" value="UniProtKB-SubCell"/>
</dbReference>
<evidence type="ECO:0000313" key="13">
    <source>
        <dbReference type="Proteomes" id="UP000265955"/>
    </source>
</evidence>
<evidence type="ECO:0000313" key="12">
    <source>
        <dbReference type="EMBL" id="RJG00066.1"/>
    </source>
</evidence>
<dbReference type="InterPro" id="IPR045584">
    <property type="entry name" value="Pilin-like"/>
</dbReference>
<evidence type="ECO:0000256" key="3">
    <source>
        <dbReference type="ARBA" id="ARBA00022475"/>
    </source>
</evidence>
<dbReference type="Proteomes" id="UP000265955">
    <property type="component" value="Unassembled WGS sequence"/>
</dbReference>
<evidence type="ECO:0000256" key="5">
    <source>
        <dbReference type="ARBA" id="ARBA00022519"/>
    </source>
</evidence>
<organism evidence="12 13">
    <name type="scientific">Noviherbaspirillum saxi</name>
    <dbReference type="NCBI Taxonomy" id="2320863"/>
    <lineage>
        <taxon>Bacteria</taxon>
        <taxon>Pseudomonadati</taxon>
        <taxon>Pseudomonadota</taxon>
        <taxon>Betaproteobacteria</taxon>
        <taxon>Burkholderiales</taxon>
        <taxon>Oxalobacteraceae</taxon>
        <taxon>Noviherbaspirillum</taxon>
    </lineage>
</organism>
<evidence type="ECO:0000256" key="4">
    <source>
        <dbReference type="ARBA" id="ARBA00022481"/>
    </source>
</evidence>
<keyword evidence="6" id="KW-0812">Transmembrane</keyword>
<feature type="domain" description="General secretion pathway GspH" evidence="11">
    <location>
        <begin position="33"/>
        <end position="122"/>
    </location>
</feature>
<comment type="subcellular location">
    <subcellularLocation>
        <location evidence="1">Cell inner membrane</location>
        <topology evidence="1">Single-pass membrane protein</topology>
    </subcellularLocation>
</comment>
<keyword evidence="3" id="KW-1003">Cell membrane</keyword>